<dbReference type="EMBL" id="CAJJDO010000099">
    <property type="protein sequence ID" value="CAD8191502.1"/>
    <property type="molecule type" value="Genomic_DNA"/>
</dbReference>
<dbReference type="AlphaFoldDB" id="A0A8S1WQK3"/>
<accession>A0A8S1WQK3</accession>
<evidence type="ECO:0000313" key="2">
    <source>
        <dbReference type="EMBL" id="CAD8191506.1"/>
    </source>
</evidence>
<dbReference type="OrthoDB" id="297385at2759"/>
<organism evidence="1 3">
    <name type="scientific">Paramecium pentaurelia</name>
    <dbReference type="NCBI Taxonomy" id="43138"/>
    <lineage>
        <taxon>Eukaryota</taxon>
        <taxon>Sar</taxon>
        <taxon>Alveolata</taxon>
        <taxon>Ciliophora</taxon>
        <taxon>Intramacronucleata</taxon>
        <taxon>Oligohymenophorea</taxon>
        <taxon>Peniculida</taxon>
        <taxon>Parameciidae</taxon>
        <taxon>Paramecium</taxon>
    </lineage>
</organism>
<gene>
    <name evidence="1" type="ORF">PPENT_87.1.T0990071</name>
    <name evidence="2" type="ORF">PPENT_87.1.T0990073</name>
</gene>
<comment type="caution">
    <text evidence="1">The sequence shown here is derived from an EMBL/GenBank/DDBJ whole genome shotgun (WGS) entry which is preliminary data.</text>
</comment>
<evidence type="ECO:0000313" key="3">
    <source>
        <dbReference type="Proteomes" id="UP000689195"/>
    </source>
</evidence>
<name>A0A8S1WQK3_9CILI</name>
<sequence>MNSCRGISQEFSLKEETLVVFKSYLAITSGGMDKKVAQSLNNVFATNIHQSQQNAEKLVYNDFDVAFAVGVVFKLLVGQKIEFLDYFCQFYSQVNEKQKYALDLLKYTVYQLDKSDPMFYLNSLLANKNIPNQQLQPGISLSKIYTFVHLCELATFFKPFQKHPNSIQNTQYSMFPYVFWQRYDQINMKEVRPEIDLYFYQPSSTFPILVLQQYDDTQLSYQIFKEHQIFMSHISTQLILDAVSRQLSQTSENLKNQPYKVPNLRELGLILFAGQPQIEDKLLKFEKIQKIGETLSFLINPKASFEIVKKELALHQEIEIVKEQAQLNQNQGQVFDIFATQIPNQQKQVNELRKTISY</sequence>
<dbReference type="Proteomes" id="UP000689195">
    <property type="component" value="Unassembled WGS sequence"/>
</dbReference>
<proteinExistence type="predicted"/>
<protein>
    <submittedName>
        <fullName evidence="1">Uncharacterized protein</fullName>
    </submittedName>
</protein>
<dbReference type="EMBL" id="CAJJDO010000099">
    <property type="protein sequence ID" value="CAD8191506.1"/>
    <property type="molecule type" value="Genomic_DNA"/>
</dbReference>
<reference evidence="1" key="1">
    <citation type="submission" date="2021-01" db="EMBL/GenBank/DDBJ databases">
        <authorList>
            <consortium name="Genoscope - CEA"/>
            <person name="William W."/>
        </authorList>
    </citation>
    <scope>NUCLEOTIDE SEQUENCE</scope>
</reference>
<keyword evidence="3" id="KW-1185">Reference proteome</keyword>
<evidence type="ECO:0000313" key="1">
    <source>
        <dbReference type="EMBL" id="CAD8191502.1"/>
    </source>
</evidence>